<dbReference type="PANTHER" id="PTHR12277:SF81">
    <property type="entry name" value="PROTEIN ABHD13"/>
    <property type="match status" value="1"/>
</dbReference>
<dbReference type="AlphaFoldDB" id="A0A2S2E0B8"/>
<dbReference type="OrthoDB" id="6333756at2"/>
<feature type="signal peptide" evidence="1">
    <location>
        <begin position="1"/>
        <end position="24"/>
    </location>
</feature>
<dbReference type="RefSeq" id="WP_109338659.1">
    <property type="nucleotide sequence ID" value="NZ_CP029347.1"/>
</dbReference>
<evidence type="ECO:0000259" key="2">
    <source>
        <dbReference type="Pfam" id="PF12146"/>
    </source>
</evidence>
<reference evidence="3 4" key="1">
    <citation type="submission" date="2018-05" db="EMBL/GenBank/DDBJ databases">
        <title>Salinimonas sp. HMF8227 Genome sequencing and assembly.</title>
        <authorList>
            <person name="Kang H."/>
            <person name="Kang J."/>
            <person name="Cha I."/>
            <person name="Kim H."/>
            <person name="Joh K."/>
        </authorList>
    </citation>
    <scope>NUCLEOTIDE SEQUENCE [LARGE SCALE GENOMIC DNA]</scope>
    <source>
        <strain evidence="3 4">HMF8227</strain>
    </source>
</reference>
<keyword evidence="1" id="KW-0732">Signal</keyword>
<dbReference type="KEGG" id="salh:HMF8227_00486"/>
<dbReference type="EMBL" id="CP029347">
    <property type="protein sequence ID" value="AWL10982.1"/>
    <property type="molecule type" value="Genomic_DNA"/>
</dbReference>
<sequence>MNNGYQKYWLAIVLTVAVTLQGCAVDVTPENFIYQDKRQQPLDLKTIQNNLTETAPHAEAEVVSVTAGDGVKLSGLKMQLPQARANVLLYGGNGMTIAKAHKVLRYFARIPVNLVWFDYRGTGSSGGRGTLSIDQLKRDALITYGEVAELLPSRLPTFIHGLSMGSLIGAYVANNSEVSGLVLDGAIANVPELVERLSPAVVEVNLAPELAVIDNRQQLQQFERPLLLLVGEEDTTTPPEYAQSLYERAASESKLLVVIPEASHGATIKSDKAIQAYRHFLTEGIPIP</sequence>
<dbReference type="InterPro" id="IPR022742">
    <property type="entry name" value="Hydrolase_4"/>
</dbReference>
<dbReference type="InterPro" id="IPR029058">
    <property type="entry name" value="AB_hydrolase_fold"/>
</dbReference>
<protein>
    <recommendedName>
        <fullName evidence="2">Serine aminopeptidase S33 domain-containing protein</fullName>
    </recommendedName>
</protein>
<evidence type="ECO:0000313" key="4">
    <source>
        <dbReference type="Proteomes" id="UP000245728"/>
    </source>
</evidence>
<feature type="chain" id="PRO_5015695305" description="Serine aminopeptidase S33 domain-containing protein" evidence="1">
    <location>
        <begin position="25"/>
        <end position="288"/>
    </location>
</feature>
<feature type="domain" description="Serine aminopeptidase S33" evidence="2">
    <location>
        <begin position="216"/>
        <end position="265"/>
    </location>
</feature>
<proteinExistence type="predicted"/>
<dbReference type="Proteomes" id="UP000245728">
    <property type="component" value="Chromosome"/>
</dbReference>
<dbReference type="PANTHER" id="PTHR12277">
    <property type="entry name" value="ALPHA/BETA HYDROLASE DOMAIN-CONTAINING PROTEIN"/>
    <property type="match status" value="1"/>
</dbReference>
<evidence type="ECO:0000313" key="3">
    <source>
        <dbReference type="EMBL" id="AWL10982.1"/>
    </source>
</evidence>
<accession>A0A2S2E0B8</accession>
<feature type="domain" description="Serine aminopeptidase S33" evidence="2">
    <location>
        <begin position="82"/>
        <end position="194"/>
    </location>
</feature>
<dbReference type="SUPFAM" id="SSF53474">
    <property type="entry name" value="alpha/beta-Hydrolases"/>
    <property type="match status" value="1"/>
</dbReference>
<organism evidence="3 4">
    <name type="scientific">Saliniradius amylolyticus</name>
    <dbReference type="NCBI Taxonomy" id="2183582"/>
    <lineage>
        <taxon>Bacteria</taxon>
        <taxon>Pseudomonadati</taxon>
        <taxon>Pseudomonadota</taxon>
        <taxon>Gammaproteobacteria</taxon>
        <taxon>Alteromonadales</taxon>
        <taxon>Alteromonadaceae</taxon>
        <taxon>Saliniradius</taxon>
    </lineage>
</organism>
<dbReference type="PROSITE" id="PS51257">
    <property type="entry name" value="PROKAR_LIPOPROTEIN"/>
    <property type="match status" value="1"/>
</dbReference>
<gene>
    <name evidence="3" type="ORF">HMF8227_00486</name>
</gene>
<name>A0A2S2E0B8_9ALTE</name>
<keyword evidence="4" id="KW-1185">Reference proteome</keyword>
<dbReference type="Pfam" id="PF12146">
    <property type="entry name" value="Hydrolase_4"/>
    <property type="match status" value="2"/>
</dbReference>
<dbReference type="Gene3D" id="3.40.50.1820">
    <property type="entry name" value="alpha/beta hydrolase"/>
    <property type="match status" value="1"/>
</dbReference>
<evidence type="ECO:0000256" key="1">
    <source>
        <dbReference type="SAM" id="SignalP"/>
    </source>
</evidence>